<keyword evidence="4" id="KW-0720">Serine protease</keyword>
<dbReference type="PANTHER" id="PTHR20842">
    <property type="entry name" value="PROTEASE S51 ALPHA-ASPARTYL DIPEPTIDASE"/>
    <property type="match status" value="1"/>
</dbReference>
<dbReference type="Proteomes" id="UP000627166">
    <property type="component" value="Unassembled WGS sequence"/>
</dbReference>
<evidence type="ECO:0000313" key="6">
    <source>
        <dbReference type="Proteomes" id="UP000627166"/>
    </source>
</evidence>
<dbReference type="RefSeq" id="WP_191741706.1">
    <property type="nucleotide sequence ID" value="NZ_JACSQB010000174.1"/>
</dbReference>
<comment type="caution">
    <text evidence="5">The sequence shown here is derived from an EMBL/GenBank/DDBJ whole genome shotgun (WGS) entry which is preliminary data.</text>
</comment>
<reference evidence="5 6" key="1">
    <citation type="submission" date="2020-08" db="EMBL/GenBank/DDBJ databases">
        <title>A Genomic Blueprint of the Chicken Gut Microbiome.</title>
        <authorList>
            <person name="Gilroy R."/>
            <person name="Ravi A."/>
            <person name="Getino M."/>
            <person name="Pursley I."/>
            <person name="Horton D.L."/>
            <person name="Alikhan N.-F."/>
            <person name="Baker D."/>
            <person name="Gharbi K."/>
            <person name="Hall N."/>
            <person name="Watson M."/>
            <person name="Adriaenssens E.M."/>
            <person name="Foster-Nyarko E."/>
            <person name="Jarju S."/>
            <person name="Secka A."/>
            <person name="Antonio M."/>
            <person name="Oren A."/>
            <person name="Chaudhuri R."/>
            <person name="La Ragione R.M."/>
            <person name="Hildebrand F."/>
            <person name="Pallen M.J."/>
        </authorList>
    </citation>
    <scope>NUCLEOTIDE SEQUENCE [LARGE SCALE GENOMIC DNA]</scope>
    <source>
        <strain evidence="5 6">N37</strain>
    </source>
</reference>
<accession>A0ABR8YY71</accession>
<sequence>MKKFVMVSGVDPNTNLDFIDKEIIRITGKSNPKILFIPTASGDDINYCNRYKHIYEGKFKCSLDVLYLFTQSPKEQEIRDKIFTSDIVYIGGGSTVRLMECFNKFNMKDILTEAIEKVIVLAGISAGSICLGKYYFYEEEAKNFAVNGFEDFVRVDCLGFFNFLIFPHNNLEDYSQMINAMIKKYKILGIALDNNCAIEIVDDTYRIITSKEGAKA</sequence>
<dbReference type="InterPro" id="IPR005320">
    <property type="entry name" value="Peptidase_S51"/>
</dbReference>
<keyword evidence="2" id="KW-0645">Protease</keyword>
<evidence type="ECO:0000313" key="5">
    <source>
        <dbReference type="EMBL" id="MBD8048774.1"/>
    </source>
</evidence>
<protein>
    <submittedName>
        <fullName evidence="5">Type 1 glutamine amidotransferase-like domain-containing protein</fullName>
    </submittedName>
</protein>
<proteinExistence type="inferred from homology"/>
<keyword evidence="6" id="KW-1185">Reference proteome</keyword>
<dbReference type="CDD" id="cd03129">
    <property type="entry name" value="GAT1_Peptidase_E_like"/>
    <property type="match status" value="1"/>
</dbReference>
<evidence type="ECO:0000256" key="1">
    <source>
        <dbReference type="ARBA" id="ARBA00006534"/>
    </source>
</evidence>
<name>A0ABR8YY71_9CLOT</name>
<dbReference type="Pfam" id="PF03575">
    <property type="entry name" value="Peptidase_S51"/>
    <property type="match status" value="1"/>
</dbReference>
<dbReference type="Gene3D" id="3.40.50.880">
    <property type="match status" value="1"/>
</dbReference>
<evidence type="ECO:0000256" key="3">
    <source>
        <dbReference type="ARBA" id="ARBA00022801"/>
    </source>
</evidence>
<evidence type="ECO:0000256" key="4">
    <source>
        <dbReference type="ARBA" id="ARBA00022825"/>
    </source>
</evidence>
<gene>
    <name evidence="5" type="ORF">H9637_17350</name>
</gene>
<dbReference type="PANTHER" id="PTHR20842:SF0">
    <property type="entry name" value="ALPHA-ASPARTYL DIPEPTIDASE"/>
    <property type="match status" value="1"/>
</dbReference>
<dbReference type="InterPro" id="IPR029062">
    <property type="entry name" value="Class_I_gatase-like"/>
</dbReference>
<keyword evidence="3" id="KW-0378">Hydrolase</keyword>
<organism evidence="5 6">
    <name type="scientific">Clostridium faecium</name>
    <dbReference type="NCBI Taxonomy" id="2762223"/>
    <lineage>
        <taxon>Bacteria</taxon>
        <taxon>Bacillati</taxon>
        <taxon>Bacillota</taxon>
        <taxon>Clostridia</taxon>
        <taxon>Eubacteriales</taxon>
        <taxon>Clostridiaceae</taxon>
        <taxon>Clostridium</taxon>
    </lineage>
</organism>
<dbReference type="SUPFAM" id="SSF52317">
    <property type="entry name" value="Class I glutamine amidotransferase-like"/>
    <property type="match status" value="1"/>
</dbReference>
<evidence type="ECO:0000256" key="2">
    <source>
        <dbReference type="ARBA" id="ARBA00022670"/>
    </source>
</evidence>
<comment type="similarity">
    <text evidence="1">Belongs to the peptidase S51 family.</text>
</comment>
<dbReference type="EMBL" id="JACSQB010000174">
    <property type="protein sequence ID" value="MBD8048774.1"/>
    <property type="molecule type" value="Genomic_DNA"/>
</dbReference>